<proteinExistence type="predicted"/>
<name>A0A6C0L1M9_9ZZZZ</name>
<evidence type="ECO:0000256" key="1">
    <source>
        <dbReference type="SAM" id="Phobius"/>
    </source>
</evidence>
<keyword evidence="1" id="KW-0472">Membrane</keyword>
<organism evidence="2">
    <name type="scientific">viral metagenome</name>
    <dbReference type="NCBI Taxonomy" id="1070528"/>
    <lineage>
        <taxon>unclassified sequences</taxon>
        <taxon>metagenomes</taxon>
        <taxon>organismal metagenomes</taxon>
    </lineage>
</organism>
<feature type="transmembrane region" description="Helical" evidence="1">
    <location>
        <begin position="154"/>
        <end position="173"/>
    </location>
</feature>
<keyword evidence="1" id="KW-0812">Transmembrane</keyword>
<feature type="transmembrane region" description="Helical" evidence="1">
    <location>
        <begin position="53"/>
        <end position="75"/>
    </location>
</feature>
<feature type="transmembrane region" description="Helical" evidence="1">
    <location>
        <begin position="12"/>
        <end position="33"/>
    </location>
</feature>
<evidence type="ECO:0000313" key="2">
    <source>
        <dbReference type="EMBL" id="QHU23276.1"/>
    </source>
</evidence>
<protein>
    <submittedName>
        <fullName evidence="2">Uncharacterized protein</fullName>
    </submittedName>
</protein>
<keyword evidence="1" id="KW-1133">Transmembrane helix</keyword>
<dbReference type="EMBL" id="MN741026">
    <property type="protein sequence ID" value="QHU23276.1"/>
    <property type="molecule type" value="Genomic_DNA"/>
</dbReference>
<feature type="transmembrane region" description="Helical" evidence="1">
    <location>
        <begin position="118"/>
        <end position="142"/>
    </location>
</feature>
<accession>A0A6C0L1M9</accession>
<sequence>MIDEDIKQRIKVGGIFLLQSYKILMGTMSSLFIPQSCGEKMCTLEENYKNSEVYHTTLFYWNSFSMLLFICSYLIELRREEWCVKYLDIDNNYSDNGLKSIIVKEPKLDRYMDKINKYYYNSLRITSSVFFINICLTINILFNDYHSNSTISCFISFTLLVLMKLYNSLIVGYQSVKNDKMMSAYMNEFVSFNVLDQDYIEDKYKGSKNNKLEDITDQESQSKEEEQIKIEEIIPIIQKD</sequence>
<dbReference type="AlphaFoldDB" id="A0A6C0L1M9"/>
<reference evidence="2" key="1">
    <citation type="journal article" date="2020" name="Nature">
        <title>Giant virus diversity and host interactions through global metagenomics.</title>
        <authorList>
            <person name="Schulz F."/>
            <person name="Roux S."/>
            <person name="Paez-Espino D."/>
            <person name="Jungbluth S."/>
            <person name="Walsh D.A."/>
            <person name="Denef V.J."/>
            <person name="McMahon K.D."/>
            <person name="Konstantinidis K.T."/>
            <person name="Eloe-Fadrosh E.A."/>
            <person name="Kyrpides N.C."/>
            <person name="Woyke T."/>
        </authorList>
    </citation>
    <scope>NUCLEOTIDE SEQUENCE</scope>
    <source>
        <strain evidence="2">GVMAG-S-ERX555907-94</strain>
    </source>
</reference>